<feature type="transmembrane region" description="Helical" evidence="2">
    <location>
        <begin position="12"/>
        <end position="38"/>
    </location>
</feature>
<evidence type="ECO:0000313" key="4">
    <source>
        <dbReference type="Proteomes" id="UP000199103"/>
    </source>
</evidence>
<proteinExistence type="predicted"/>
<keyword evidence="2" id="KW-1133">Transmembrane helix</keyword>
<feature type="compositionally biased region" description="Low complexity" evidence="1">
    <location>
        <begin position="79"/>
        <end position="92"/>
    </location>
</feature>
<sequence length="279" mass="30070">MSHPERPRSGRRVGLVVIGTIASIAVIGAAVLLILTFARFGPLRAAAPAPLPPTPGSNGSATTRPPTAPTDRESATTTAPSPSAGPLGAPVPCRTGRPQPMCFDDRVVNSHHLRTYFRTEKSRDFGWKCYQRGDKVPKVGKQREIGSCSVAHYYPERKFNWQQEVTWTNLSNDPKRKLDEISASVAVRKGVTTDREVTPADARLVADAAVGTALKAAFGEHSEIADQLLDAYTTTCHDTADGHPSKTSTGYTITCDQPFVLDVGNLHQISESVSFSSYP</sequence>
<dbReference type="EMBL" id="LT629772">
    <property type="protein sequence ID" value="SDT28951.1"/>
    <property type="molecule type" value="Genomic_DNA"/>
</dbReference>
<protein>
    <submittedName>
        <fullName evidence="3">Uncharacterized protein</fullName>
    </submittedName>
</protein>
<evidence type="ECO:0000313" key="3">
    <source>
        <dbReference type="EMBL" id="SDT28951.1"/>
    </source>
</evidence>
<dbReference type="AlphaFoldDB" id="A0A1H1Z5B8"/>
<organism evidence="3 4">
    <name type="scientific">Microlunatus soli</name>
    <dbReference type="NCBI Taxonomy" id="630515"/>
    <lineage>
        <taxon>Bacteria</taxon>
        <taxon>Bacillati</taxon>
        <taxon>Actinomycetota</taxon>
        <taxon>Actinomycetes</taxon>
        <taxon>Propionibacteriales</taxon>
        <taxon>Propionibacteriaceae</taxon>
        <taxon>Microlunatus</taxon>
    </lineage>
</organism>
<dbReference type="RefSeq" id="WP_157683695.1">
    <property type="nucleotide sequence ID" value="NZ_LT629772.1"/>
</dbReference>
<dbReference type="Proteomes" id="UP000199103">
    <property type="component" value="Chromosome I"/>
</dbReference>
<keyword evidence="2" id="KW-0812">Transmembrane</keyword>
<name>A0A1H1Z5B8_9ACTN</name>
<evidence type="ECO:0000256" key="2">
    <source>
        <dbReference type="SAM" id="Phobius"/>
    </source>
</evidence>
<feature type="region of interest" description="Disordered" evidence="1">
    <location>
        <begin position="49"/>
        <end position="93"/>
    </location>
</feature>
<keyword evidence="2" id="KW-0472">Membrane</keyword>
<evidence type="ECO:0000256" key="1">
    <source>
        <dbReference type="SAM" id="MobiDB-lite"/>
    </source>
</evidence>
<keyword evidence="4" id="KW-1185">Reference proteome</keyword>
<accession>A0A1H1Z5B8</accession>
<gene>
    <name evidence="3" type="ORF">SAMN04489812_4997</name>
</gene>
<reference evidence="3 4" key="1">
    <citation type="submission" date="2016-10" db="EMBL/GenBank/DDBJ databases">
        <authorList>
            <person name="de Groot N.N."/>
        </authorList>
    </citation>
    <scope>NUCLEOTIDE SEQUENCE [LARGE SCALE GENOMIC DNA]</scope>
    <source>
        <strain evidence="3 4">DSM 21800</strain>
    </source>
</reference>